<feature type="compositionally biased region" description="Basic and acidic residues" evidence="1">
    <location>
        <begin position="41"/>
        <end position="62"/>
    </location>
</feature>
<feature type="domain" description="Transposase IS204/IS1001/IS1096/IS1165 DDE" evidence="2">
    <location>
        <begin position="2"/>
        <end position="61"/>
    </location>
</feature>
<evidence type="ECO:0000259" key="2">
    <source>
        <dbReference type="Pfam" id="PF01610"/>
    </source>
</evidence>
<evidence type="ECO:0000313" key="3">
    <source>
        <dbReference type="EMBL" id="VFK43713.1"/>
    </source>
</evidence>
<sequence>MPAFIDATRESIPGAEEKIAFDKFHVAKYLGEAVDRVRWQEHKAPMPEGREDLKGSKYDRLYDQANRIPEKSPNFR</sequence>
<accession>A0A450YQB2</accession>
<reference evidence="3" key="1">
    <citation type="submission" date="2019-02" db="EMBL/GenBank/DDBJ databases">
        <authorList>
            <person name="Gruber-Vodicka R. H."/>
            <person name="Seah K. B. B."/>
        </authorList>
    </citation>
    <scope>NUCLEOTIDE SEQUENCE</scope>
    <source>
        <strain evidence="3">BECK_BZ125</strain>
    </source>
</reference>
<gene>
    <name evidence="3" type="ORF">BECKTC1821E_GA0114239_10284</name>
</gene>
<dbReference type="InterPro" id="IPR002560">
    <property type="entry name" value="Transposase_DDE"/>
</dbReference>
<proteinExistence type="predicted"/>
<dbReference type="AlphaFoldDB" id="A0A450YQB2"/>
<organism evidence="3">
    <name type="scientific">Candidatus Kentrum sp. TC</name>
    <dbReference type="NCBI Taxonomy" id="2126339"/>
    <lineage>
        <taxon>Bacteria</taxon>
        <taxon>Pseudomonadati</taxon>
        <taxon>Pseudomonadota</taxon>
        <taxon>Gammaproteobacteria</taxon>
        <taxon>Candidatus Kentrum</taxon>
    </lineage>
</organism>
<dbReference type="EMBL" id="CAADFT010000028">
    <property type="protein sequence ID" value="VFK43713.1"/>
    <property type="molecule type" value="Genomic_DNA"/>
</dbReference>
<evidence type="ECO:0000256" key="1">
    <source>
        <dbReference type="SAM" id="MobiDB-lite"/>
    </source>
</evidence>
<feature type="region of interest" description="Disordered" evidence="1">
    <location>
        <begin position="41"/>
        <end position="76"/>
    </location>
</feature>
<name>A0A450YQB2_9GAMM</name>
<dbReference type="Pfam" id="PF01610">
    <property type="entry name" value="DDE_Tnp_ISL3"/>
    <property type="match status" value="1"/>
</dbReference>
<protein>
    <submittedName>
        <fullName evidence="3">Transposase</fullName>
    </submittedName>
</protein>